<keyword evidence="7" id="KW-1185">Reference proteome</keyword>
<gene>
    <name evidence="6" type="ORF">I316_00908</name>
</gene>
<accession>A0A1B9H183</accession>
<feature type="compositionally biased region" description="Acidic residues" evidence="5">
    <location>
        <begin position="417"/>
        <end position="434"/>
    </location>
</feature>
<keyword evidence="1" id="KW-0853">WD repeat</keyword>
<dbReference type="OrthoDB" id="7668193at2759"/>
<dbReference type="SMART" id="SM00320">
    <property type="entry name" value="WD40"/>
    <property type="match status" value="4"/>
</dbReference>
<dbReference type="Proteomes" id="UP000092666">
    <property type="component" value="Unassembled WGS sequence"/>
</dbReference>
<evidence type="ECO:0000313" key="7">
    <source>
        <dbReference type="Proteomes" id="UP000092666"/>
    </source>
</evidence>
<proteinExistence type="inferred from homology"/>
<feature type="compositionally biased region" description="Basic and acidic residues" evidence="5">
    <location>
        <begin position="384"/>
        <end position="400"/>
    </location>
</feature>
<dbReference type="InterPro" id="IPR036322">
    <property type="entry name" value="WD40_repeat_dom_sf"/>
</dbReference>
<evidence type="ECO:0000313" key="6">
    <source>
        <dbReference type="EMBL" id="OCF37004.1"/>
    </source>
</evidence>
<evidence type="ECO:0000256" key="5">
    <source>
        <dbReference type="SAM" id="MobiDB-lite"/>
    </source>
</evidence>
<dbReference type="InterPro" id="IPR015943">
    <property type="entry name" value="WD40/YVTN_repeat-like_dom_sf"/>
</dbReference>
<reference evidence="7" key="2">
    <citation type="submission" date="2013-12" db="EMBL/GenBank/DDBJ databases">
        <title>Evolution of pathogenesis and genome organization in the Tremellales.</title>
        <authorList>
            <person name="Cuomo C."/>
            <person name="Litvintseva A."/>
            <person name="Heitman J."/>
            <person name="Chen Y."/>
            <person name="Sun S."/>
            <person name="Springer D."/>
            <person name="Dromer F."/>
            <person name="Young S."/>
            <person name="Zeng Q."/>
            <person name="Chapman S."/>
            <person name="Gujja S."/>
            <person name="Saif S."/>
            <person name="Birren B."/>
        </authorList>
    </citation>
    <scope>NUCLEOTIDE SEQUENCE [LARGE SCALE GENOMIC DNA]</scope>
    <source>
        <strain evidence="7">BCC8398</strain>
    </source>
</reference>
<sequence length="485" mass="52904">MAPPSPSPFHHLRTHHHPLSALHFNSSNTLLYSGDQDGWISILDLRVRRVICYWKAHEGGVLGLEEWEGGLISHGRDNVVHFYEPLKRPYTFFSVGASSTSSTKFGSGSNIGTARYQTGPPILRSLPTNALNFCRFSLLPLTRSVISSNSAGKEREALLAVPSLTDSELVDIYHLPSLKRIHAAINYVPNIQAPVRDSVVPESGRSGLIMSLHLRNHPSTSSIALAIGYEEGRVELYRSSLDDLSALHAYDARVSSGPNPWQMIWKGKGHNEAVMGMDVDQQTRYGWSVSADHRLVRYDFGKALEETGKLNDESVMRHMSLKQIGNSCVTVRLDGKVVAVGGWDGKIRLFSAQSCKPLGTLSSHRETVHVVTFANPSSATMPTDKPRARGEEANEIKTEAETETETETEIASTLDLADQDTDEESSDDNDEDDDAGGKGGGGVPRERWFASGGKDTKVALWGLMDFGGGATVDSTGTRQSNSQAC</sequence>
<name>A0A1B9H183_9TREE</name>
<comment type="similarity">
    <text evidence="3">Belongs to the WD repeat ASA1 family.</text>
</comment>
<feature type="compositionally biased region" description="Polar residues" evidence="5">
    <location>
        <begin position="472"/>
        <end position="485"/>
    </location>
</feature>
<evidence type="ECO:0000256" key="3">
    <source>
        <dbReference type="ARBA" id="ARBA00037931"/>
    </source>
</evidence>
<dbReference type="EMBL" id="KI669493">
    <property type="protein sequence ID" value="OCF37004.1"/>
    <property type="molecule type" value="Genomic_DNA"/>
</dbReference>
<evidence type="ECO:0000256" key="1">
    <source>
        <dbReference type="ARBA" id="ARBA00022574"/>
    </source>
</evidence>
<evidence type="ECO:0000256" key="2">
    <source>
        <dbReference type="ARBA" id="ARBA00022737"/>
    </source>
</evidence>
<feature type="region of interest" description="Disordered" evidence="5">
    <location>
        <begin position="373"/>
        <end position="452"/>
    </location>
</feature>
<feature type="region of interest" description="Disordered" evidence="5">
    <location>
        <begin position="466"/>
        <end position="485"/>
    </location>
</feature>
<dbReference type="STRING" id="1296120.A0A1B9H183"/>
<dbReference type="PANTHER" id="PTHR19854:SF1">
    <property type="entry name" value="GUANINE NUCLEOTIDE-BINDING PROTEIN SUBUNIT BETA-LIKE PROTEIN 1"/>
    <property type="match status" value="1"/>
</dbReference>
<reference evidence="6 7" key="1">
    <citation type="submission" date="2013-07" db="EMBL/GenBank/DDBJ databases">
        <title>The Genome Sequence of Cryptococcus heveanensis BCC8398.</title>
        <authorList>
            <consortium name="The Broad Institute Genome Sequencing Platform"/>
            <person name="Cuomo C."/>
            <person name="Litvintseva A."/>
            <person name="Chen Y."/>
            <person name="Heitman J."/>
            <person name="Sun S."/>
            <person name="Springer D."/>
            <person name="Dromer F."/>
            <person name="Young S.K."/>
            <person name="Zeng Q."/>
            <person name="Gargeya S."/>
            <person name="Fitzgerald M."/>
            <person name="Abouelleil A."/>
            <person name="Alvarado L."/>
            <person name="Berlin A.M."/>
            <person name="Chapman S.B."/>
            <person name="Dewar J."/>
            <person name="Goldberg J."/>
            <person name="Griggs A."/>
            <person name="Gujja S."/>
            <person name="Hansen M."/>
            <person name="Howarth C."/>
            <person name="Imamovic A."/>
            <person name="Larimer J."/>
            <person name="McCowan C."/>
            <person name="Murphy C."/>
            <person name="Pearson M."/>
            <person name="Priest M."/>
            <person name="Roberts A."/>
            <person name="Saif S."/>
            <person name="Shea T."/>
            <person name="Sykes S."/>
            <person name="Wortman J."/>
            <person name="Nusbaum C."/>
            <person name="Birren B."/>
        </authorList>
    </citation>
    <scope>NUCLEOTIDE SEQUENCE [LARGE SCALE GENOMIC DNA]</scope>
    <source>
        <strain evidence="6 7">BCC8398</strain>
    </source>
</reference>
<dbReference type="PANTHER" id="PTHR19854">
    <property type="entry name" value="TRANSDUCIN BETA-LIKE 3"/>
    <property type="match status" value="1"/>
</dbReference>
<dbReference type="Gene3D" id="2.130.10.10">
    <property type="entry name" value="YVTN repeat-like/Quinoprotein amine dehydrogenase"/>
    <property type="match status" value="2"/>
</dbReference>
<dbReference type="SUPFAM" id="SSF50978">
    <property type="entry name" value="WD40 repeat-like"/>
    <property type="match status" value="1"/>
</dbReference>
<evidence type="ECO:0000256" key="4">
    <source>
        <dbReference type="ARBA" id="ARBA00040563"/>
    </source>
</evidence>
<dbReference type="Pfam" id="PF00400">
    <property type="entry name" value="WD40"/>
    <property type="match status" value="2"/>
</dbReference>
<protein>
    <recommendedName>
        <fullName evidence="4">ASTRA-associated protein 1</fullName>
    </recommendedName>
</protein>
<dbReference type="InterPro" id="IPR001680">
    <property type="entry name" value="WD40_rpt"/>
</dbReference>
<keyword evidence="2" id="KW-0677">Repeat</keyword>
<dbReference type="AlphaFoldDB" id="A0A1B9H183"/>
<organism evidence="6 7">
    <name type="scientific">Kwoniella heveanensis BCC8398</name>
    <dbReference type="NCBI Taxonomy" id="1296120"/>
    <lineage>
        <taxon>Eukaryota</taxon>
        <taxon>Fungi</taxon>
        <taxon>Dikarya</taxon>
        <taxon>Basidiomycota</taxon>
        <taxon>Agaricomycotina</taxon>
        <taxon>Tremellomycetes</taxon>
        <taxon>Tremellales</taxon>
        <taxon>Cryptococcaceae</taxon>
        <taxon>Kwoniella</taxon>
    </lineage>
</organism>